<proteinExistence type="inferred from homology"/>
<comment type="caution">
    <text evidence="3">The sequence shown here is derived from an EMBL/GenBank/DDBJ whole genome shotgun (WGS) entry which is preliminary data.</text>
</comment>
<evidence type="ECO:0000313" key="3">
    <source>
        <dbReference type="EMBL" id="GGO79908.1"/>
    </source>
</evidence>
<dbReference type="PANTHER" id="PTHR33606:SF3">
    <property type="entry name" value="PROTEIN YCII"/>
    <property type="match status" value="1"/>
</dbReference>
<dbReference type="RefSeq" id="WP_229721829.1">
    <property type="nucleotide sequence ID" value="NZ_BMLT01000003.1"/>
</dbReference>
<dbReference type="Proteomes" id="UP000599578">
    <property type="component" value="Unassembled WGS sequence"/>
</dbReference>
<dbReference type="InterPro" id="IPR005545">
    <property type="entry name" value="YCII"/>
</dbReference>
<dbReference type="InterPro" id="IPR051807">
    <property type="entry name" value="Sec-metab_biosynth-assoc"/>
</dbReference>
<dbReference type="EMBL" id="BMLT01000003">
    <property type="protein sequence ID" value="GGO79908.1"/>
    <property type="molecule type" value="Genomic_DNA"/>
</dbReference>
<dbReference type="AlphaFoldDB" id="A0A917ZB00"/>
<dbReference type="PANTHER" id="PTHR33606">
    <property type="entry name" value="PROTEIN YCII"/>
    <property type="match status" value="1"/>
</dbReference>
<evidence type="ECO:0000259" key="2">
    <source>
        <dbReference type="Pfam" id="PF03795"/>
    </source>
</evidence>
<sequence>MYFAVFARDKPGMGAIRAQVRPEHRKYLREHIYDLNVVLGGPTLDATAESMNGTLLVIEAETLLEVQRFVADDPYHKAGLFGCLEICPWDWSLGRIEVQQDEKVV</sequence>
<feature type="domain" description="YCII-related" evidence="2">
    <location>
        <begin position="1"/>
        <end position="89"/>
    </location>
</feature>
<accession>A0A917ZB00</accession>
<protein>
    <recommendedName>
        <fullName evidence="2">YCII-related domain-containing protein</fullName>
    </recommendedName>
</protein>
<comment type="similarity">
    <text evidence="1">Belongs to the YciI family.</text>
</comment>
<dbReference type="Gene3D" id="3.30.70.1060">
    <property type="entry name" value="Dimeric alpha+beta barrel"/>
    <property type="match status" value="1"/>
</dbReference>
<evidence type="ECO:0000313" key="4">
    <source>
        <dbReference type="Proteomes" id="UP000599578"/>
    </source>
</evidence>
<dbReference type="Pfam" id="PF03795">
    <property type="entry name" value="YCII"/>
    <property type="match status" value="1"/>
</dbReference>
<evidence type="ECO:0000256" key="1">
    <source>
        <dbReference type="ARBA" id="ARBA00007689"/>
    </source>
</evidence>
<keyword evidence="4" id="KW-1185">Reference proteome</keyword>
<gene>
    <name evidence="3" type="ORF">GCM10011348_15400</name>
</gene>
<organism evidence="3 4">
    <name type="scientific">Marinobacterium nitratireducens</name>
    <dbReference type="NCBI Taxonomy" id="518897"/>
    <lineage>
        <taxon>Bacteria</taxon>
        <taxon>Pseudomonadati</taxon>
        <taxon>Pseudomonadota</taxon>
        <taxon>Gammaproteobacteria</taxon>
        <taxon>Oceanospirillales</taxon>
        <taxon>Oceanospirillaceae</taxon>
        <taxon>Marinobacterium</taxon>
    </lineage>
</organism>
<reference evidence="3 4" key="1">
    <citation type="journal article" date="2014" name="Int. J. Syst. Evol. Microbiol.">
        <title>Complete genome sequence of Corynebacterium casei LMG S-19264T (=DSM 44701T), isolated from a smear-ripened cheese.</title>
        <authorList>
            <consortium name="US DOE Joint Genome Institute (JGI-PGF)"/>
            <person name="Walter F."/>
            <person name="Albersmeier A."/>
            <person name="Kalinowski J."/>
            <person name="Ruckert C."/>
        </authorList>
    </citation>
    <scope>NUCLEOTIDE SEQUENCE [LARGE SCALE GENOMIC DNA]</scope>
    <source>
        <strain evidence="3 4">CGMCC 1.7286</strain>
    </source>
</reference>
<dbReference type="InterPro" id="IPR011008">
    <property type="entry name" value="Dimeric_a/b-barrel"/>
</dbReference>
<dbReference type="SUPFAM" id="SSF54909">
    <property type="entry name" value="Dimeric alpha+beta barrel"/>
    <property type="match status" value="1"/>
</dbReference>
<name>A0A917ZB00_9GAMM</name>